<dbReference type="FunFam" id="3.30.160.60:FF:000030">
    <property type="entry name" value="Zinc finger protein 628"/>
    <property type="match status" value="1"/>
</dbReference>
<dbReference type="GO" id="GO:0005634">
    <property type="term" value="C:nucleus"/>
    <property type="evidence" value="ECO:0007669"/>
    <property type="project" value="UniProtKB-SubCell"/>
</dbReference>
<dbReference type="SMART" id="SM00355">
    <property type="entry name" value="ZnF_C2H2"/>
    <property type="match status" value="4"/>
</dbReference>
<feature type="domain" description="C2H2-type" evidence="12">
    <location>
        <begin position="92"/>
        <end position="125"/>
    </location>
</feature>
<sequence length="215" mass="24385">MQSEYHPGSMRGGGHRSSHPMTSSRRESSRGGFWDTVMDRKDGGSAQLGSGSSFHMSGNSSPPSHIHPAQSFHVGSSASSRVSSRHSAPKRFACTQCNSTYGSPKELQMHMIQMHTKKTHESDRPYTCEVCKNKFSQKSHLNQHRRTVHEKVRPHVCDLCPKAFGKKYDLASHRDAVHANERRHQCDFCDKKFAKRSNLTRHKEKLHKNGTYSRK</sequence>
<keyword evidence="14" id="KW-1185">Reference proteome</keyword>
<dbReference type="AlphaFoldDB" id="R7QB23"/>
<evidence type="ECO:0000256" key="3">
    <source>
        <dbReference type="ARBA" id="ARBA00022737"/>
    </source>
</evidence>
<dbReference type="Pfam" id="PF00096">
    <property type="entry name" value="zf-C2H2"/>
    <property type="match status" value="3"/>
</dbReference>
<reference evidence="14" key="1">
    <citation type="journal article" date="2013" name="Proc. Natl. Acad. Sci. U.S.A.">
        <title>Genome structure and metabolic features in the red seaweed Chondrus crispus shed light on evolution of the Archaeplastida.</title>
        <authorList>
            <person name="Collen J."/>
            <person name="Porcel B."/>
            <person name="Carre W."/>
            <person name="Ball S.G."/>
            <person name="Chaparro C."/>
            <person name="Tonon T."/>
            <person name="Barbeyron T."/>
            <person name="Michel G."/>
            <person name="Noel B."/>
            <person name="Valentin K."/>
            <person name="Elias M."/>
            <person name="Artiguenave F."/>
            <person name="Arun A."/>
            <person name="Aury J.M."/>
            <person name="Barbosa-Neto J.F."/>
            <person name="Bothwell J.H."/>
            <person name="Bouget F.Y."/>
            <person name="Brillet L."/>
            <person name="Cabello-Hurtado F."/>
            <person name="Capella-Gutierrez S."/>
            <person name="Charrier B."/>
            <person name="Cladiere L."/>
            <person name="Cock J.M."/>
            <person name="Coelho S.M."/>
            <person name="Colleoni C."/>
            <person name="Czjzek M."/>
            <person name="Da Silva C."/>
            <person name="Delage L."/>
            <person name="Denoeud F."/>
            <person name="Deschamps P."/>
            <person name="Dittami S.M."/>
            <person name="Gabaldon T."/>
            <person name="Gachon C.M."/>
            <person name="Groisillier A."/>
            <person name="Herve C."/>
            <person name="Jabbari K."/>
            <person name="Katinka M."/>
            <person name="Kloareg B."/>
            <person name="Kowalczyk N."/>
            <person name="Labadie K."/>
            <person name="Leblanc C."/>
            <person name="Lopez P.J."/>
            <person name="McLachlan D.H."/>
            <person name="Meslet-Cladiere L."/>
            <person name="Moustafa A."/>
            <person name="Nehr Z."/>
            <person name="Nyvall Collen P."/>
            <person name="Panaud O."/>
            <person name="Partensky F."/>
            <person name="Poulain J."/>
            <person name="Rensing S.A."/>
            <person name="Rousvoal S."/>
            <person name="Samson G."/>
            <person name="Symeonidi A."/>
            <person name="Weissenbach J."/>
            <person name="Zambounis A."/>
            <person name="Wincker P."/>
            <person name="Boyen C."/>
        </authorList>
    </citation>
    <scope>NUCLEOTIDE SEQUENCE [LARGE SCALE GENOMIC DNA]</scope>
    <source>
        <strain evidence="14">cv. Stackhouse</strain>
    </source>
</reference>
<keyword evidence="3" id="KW-0677">Repeat</keyword>
<keyword evidence="4 10" id="KW-0863">Zinc-finger</keyword>
<protein>
    <recommendedName>
        <fullName evidence="12">C2H2-type domain-containing protein</fullName>
    </recommendedName>
</protein>
<dbReference type="PROSITE" id="PS00028">
    <property type="entry name" value="ZINC_FINGER_C2H2_1"/>
    <property type="match status" value="4"/>
</dbReference>
<feature type="domain" description="C2H2-type" evidence="12">
    <location>
        <begin position="155"/>
        <end position="183"/>
    </location>
</feature>
<dbReference type="SUPFAM" id="SSF57667">
    <property type="entry name" value="beta-beta-alpha zinc fingers"/>
    <property type="match status" value="2"/>
</dbReference>
<feature type="domain" description="C2H2-type" evidence="12">
    <location>
        <begin position="184"/>
        <end position="207"/>
    </location>
</feature>
<evidence type="ECO:0000256" key="1">
    <source>
        <dbReference type="ARBA" id="ARBA00004123"/>
    </source>
</evidence>
<evidence type="ECO:0000256" key="5">
    <source>
        <dbReference type="ARBA" id="ARBA00022833"/>
    </source>
</evidence>
<evidence type="ECO:0000256" key="8">
    <source>
        <dbReference type="ARBA" id="ARBA00023163"/>
    </source>
</evidence>
<dbReference type="KEGG" id="ccp:CHC_T00003300001"/>
<dbReference type="InterPro" id="IPR050331">
    <property type="entry name" value="Zinc_finger"/>
</dbReference>
<feature type="compositionally biased region" description="Low complexity" evidence="11">
    <location>
        <begin position="49"/>
        <end position="64"/>
    </location>
</feature>
<dbReference type="GeneID" id="17322504"/>
<keyword evidence="8" id="KW-0804">Transcription</keyword>
<keyword evidence="7" id="KW-0238">DNA-binding</keyword>
<dbReference type="OrthoDB" id="5693at2759"/>
<feature type="compositionally biased region" description="Low complexity" evidence="11">
    <location>
        <begin position="71"/>
        <end position="82"/>
    </location>
</feature>
<keyword evidence="6" id="KW-0805">Transcription regulation</keyword>
<dbReference type="GO" id="GO:0010468">
    <property type="term" value="P:regulation of gene expression"/>
    <property type="evidence" value="ECO:0007669"/>
    <property type="project" value="TreeGrafter"/>
</dbReference>
<dbReference type="RefSeq" id="XP_005714787.1">
    <property type="nucleotide sequence ID" value="XM_005714730.1"/>
</dbReference>
<evidence type="ECO:0000256" key="2">
    <source>
        <dbReference type="ARBA" id="ARBA00022723"/>
    </source>
</evidence>
<dbReference type="EMBL" id="HG001713">
    <property type="protein sequence ID" value="CDF34968.1"/>
    <property type="molecule type" value="Genomic_DNA"/>
</dbReference>
<feature type="region of interest" description="Disordered" evidence="11">
    <location>
        <begin position="1"/>
        <end position="84"/>
    </location>
</feature>
<comment type="subcellular location">
    <subcellularLocation>
        <location evidence="1">Nucleus</location>
    </subcellularLocation>
</comment>
<dbReference type="Proteomes" id="UP000012073">
    <property type="component" value="Unassembled WGS sequence"/>
</dbReference>
<dbReference type="PhylomeDB" id="R7QB23"/>
<name>R7QB23_CHOCR</name>
<dbReference type="PANTHER" id="PTHR16515">
    <property type="entry name" value="PR DOMAIN ZINC FINGER PROTEIN"/>
    <property type="match status" value="1"/>
</dbReference>
<evidence type="ECO:0000256" key="9">
    <source>
        <dbReference type="ARBA" id="ARBA00023242"/>
    </source>
</evidence>
<evidence type="ECO:0000256" key="11">
    <source>
        <dbReference type="SAM" id="MobiDB-lite"/>
    </source>
</evidence>
<accession>R7QB23</accession>
<dbReference type="GO" id="GO:0008270">
    <property type="term" value="F:zinc ion binding"/>
    <property type="evidence" value="ECO:0007669"/>
    <property type="project" value="UniProtKB-KW"/>
</dbReference>
<gene>
    <name evidence="13" type="ORF">CHC_T00003300001</name>
</gene>
<dbReference type="STRING" id="2769.R7QB23"/>
<feature type="domain" description="C2H2-type" evidence="12">
    <location>
        <begin position="126"/>
        <end position="154"/>
    </location>
</feature>
<evidence type="ECO:0000259" key="12">
    <source>
        <dbReference type="PROSITE" id="PS50157"/>
    </source>
</evidence>
<dbReference type="GO" id="GO:0003677">
    <property type="term" value="F:DNA binding"/>
    <property type="evidence" value="ECO:0007669"/>
    <property type="project" value="UniProtKB-KW"/>
</dbReference>
<dbReference type="InterPro" id="IPR036236">
    <property type="entry name" value="Znf_C2H2_sf"/>
</dbReference>
<keyword evidence="9" id="KW-0539">Nucleus</keyword>
<keyword evidence="5" id="KW-0862">Zinc</keyword>
<keyword evidence="2" id="KW-0479">Metal-binding</keyword>
<evidence type="ECO:0000256" key="10">
    <source>
        <dbReference type="PROSITE-ProRule" id="PRU00042"/>
    </source>
</evidence>
<evidence type="ECO:0000256" key="7">
    <source>
        <dbReference type="ARBA" id="ARBA00023125"/>
    </source>
</evidence>
<evidence type="ECO:0000313" key="13">
    <source>
        <dbReference type="EMBL" id="CDF34968.1"/>
    </source>
</evidence>
<evidence type="ECO:0000256" key="4">
    <source>
        <dbReference type="ARBA" id="ARBA00022771"/>
    </source>
</evidence>
<dbReference type="InterPro" id="IPR013087">
    <property type="entry name" value="Znf_C2H2_type"/>
</dbReference>
<organism evidence="13 14">
    <name type="scientific">Chondrus crispus</name>
    <name type="common">Carrageen Irish moss</name>
    <name type="synonym">Polymorpha crispa</name>
    <dbReference type="NCBI Taxonomy" id="2769"/>
    <lineage>
        <taxon>Eukaryota</taxon>
        <taxon>Rhodophyta</taxon>
        <taxon>Florideophyceae</taxon>
        <taxon>Rhodymeniophycidae</taxon>
        <taxon>Gigartinales</taxon>
        <taxon>Gigartinaceae</taxon>
        <taxon>Chondrus</taxon>
    </lineage>
</organism>
<dbReference type="Gramene" id="CDF34968">
    <property type="protein sequence ID" value="CDF34968"/>
    <property type="gene ID" value="CHC_T00003300001"/>
</dbReference>
<evidence type="ECO:0000256" key="6">
    <source>
        <dbReference type="ARBA" id="ARBA00023015"/>
    </source>
</evidence>
<dbReference type="Pfam" id="PF13912">
    <property type="entry name" value="zf-C2H2_6"/>
    <property type="match status" value="1"/>
</dbReference>
<dbReference type="PROSITE" id="PS50157">
    <property type="entry name" value="ZINC_FINGER_C2H2_2"/>
    <property type="match status" value="4"/>
</dbReference>
<proteinExistence type="predicted"/>
<dbReference type="Gene3D" id="3.30.160.60">
    <property type="entry name" value="Classic Zinc Finger"/>
    <property type="match status" value="3"/>
</dbReference>
<evidence type="ECO:0000313" key="14">
    <source>
        <dbReference type="Proteomes" id="UP000012073"/>
    </source>
</evidence>
<dbReference type="PANTHER" id="PTHR16515:SF49">
    <property type="entry name" value="GASTRULA ZINC FINGER PROTEIN XLCGF49.1-LIKE-RELATED"/>
    <property type="match status" value="1"/>
</dbReference>